<dbReference type="Pfam" id="PF19648">
    <property type="entry name" value="DUF6151"/>
    <property type="match status" value="1"/>
</dbReference>
<dbReference type="AlphaFoldDB" id="A0A7S9HCK0"/>
<dbReference type="InterPro" id="IPR046149">
    <property type="entry name" value="DUF6151"/>
</dbReference>
<sequence length="195" mass="21111">MNHPLACECKSLQGYVKPGGTCNRLLCYCKDCQAFAYYLQASDRVLNVQGGTHLVQLSPRRVVFTEGQHQLAAVRLSPNGLLRWYSRCCNTPVGNTLATPSIAFIGLIDNILTPAAIPTDFPGKMAVVHTDSAQGSPKPKPKGLPGTVWRMATMVAKARLAGTHKDNPLFNKAGEPIVTPTVLDKAERAALPPYR</sequence>
<dbReference type="EMBL" id="CP064795">
    <property type="protein sequence ID" value="QPG05346.1"/>
    <property type="molecule type" value="Genomic_DNA"/>
</dbReference>
<evidence type="ECO:0000313" key="2">
    <source>
        <dbReference type="Proteomes" id="UP000595095"/>
    </source>
</evidence>
<keyword evidence="2" id="KW-1185">Reference proteome</keyword>
<dbReference type="RefSeq" id="WP_195810436.1">
    <property type="nucleotide sequence ID" value="NZ_CP064795.1"/>
</dbReference>
<gene>
    <name evidence="1" type="ORF">IT774_14745</name>
</gene>
<dbReference type="Proteomes" id="UP000595095">
    <property type="component" value="Chromosome"/>
</dbReference>
<accession>A0A7S9HCK0</accession>
<reference evidence="1 2" key="1">
    <citation type="submission" date="2020-11" db="EMBL/GenBank/DDBJ databases">
        <title>Complete genome sequence for Salinimonas sp. strain G2-b.</title>
        <authorList>
            <person name="Park S.-J."/>
        </authorList>
    </citation>
    <scope>NUCLEOTIDE SEQUENCE [LARGE SCALE GENOMIC DNA]</scope>
    <source>
        <strain evidence="1 2">G2-b</strain>
    </source>
</reference>
<organism evidence="1 2">
    <name type="scientific">Salinimonas marina</name>
    <dbReference type="NCBI Taxonomy" id="2785918"/>
    <lineage>
        <taxon>Bacteria</taxon>
        <taxon>Pseudomonadati</taxon>
        <taxon>Pseudomonadota</taxon>
        <taxon>Gammaproteobacteria</taxon>
        <taxon>Alteromonadales</taxon>
        <taxon>Alteromonadaceae</taxon>
        <taxon>Alteromonas/Salinimonas group</taxon>
        <taxon>Salinimonas</taxon>
    </lineage>
</organism>
<dbReference type="KEGG" id="smaa:IT774_14745"/>
<name>A0A7S9HCK0_9ALTE</name>
<evidence type="ECO:0000313" key="1">
    <source>
        <dbReference type="EMBL" id="QPG05346.1"/>
    </source>
</evidence>
<proteinExistence type="predicted"/>
<evidence type="ECO:0008006" key="3">
    <source>
        <dbReference type="Google" id="ProtNLM"/>
    </source>
</evidence>
<protein>
    <recommendedName>
        <fullName evidence="3">CENP-V/GFA domain-containing protein</fullName>
    </recommendedName>
</protein>